<dbReference type="PANTHER" id="PTHR46601">
    <property type="entry name" value="ULP_PROTEASE DOMAIN-CONTAINING PROTEIN"/>
    <property type="match status" value="1"/>
</dbReference>
<dbReference type="Proteomes" id="UP000694888">
    <property type="component" value="Unplaced"/>
</dbReference>
<gene>
    <name evidence="3" type="primary">LOC118477192</name>
</gene>
<feature type="region of interest" description="Disordered" evidence="1">
    <location>
        <begin position="1"/>
        <end position="45"/>
    </location>
</feature>
<keyword evidence="2" id="KW-1185">Reference proteome</keyword>
<dbReference type="GeneID" id="118477192"/>
<evidence type="ECO:0000313" key="2">
    <source>
        <dbReference type="Proteomes" id="UP000694888"/>
    </source>
</evidence>
<proteinExistence type="predicted"/>
<reference evidence="3" key="1">
    <citation type="submission" date="2025-08" db="UniProtKB">
        <authorList>
            <consortium name="RefSeq"/>
        </authorList>
    </citation>
    <scope>IDENTIFICATION</scope>
</reference>
<dbReference type="PANTHER" id="PTHR46601:SF1">
    <property type="entry name" value="ADF-H DOMAIN-CONTAINING PROTEIN"/>
    <property type="match status" value="1"/>
</dbReference>
<dbReference type="RefSeq" id="XP_035828107.1">
    <property type="nucleotide sequence ID" value="XM_035972214.1"/>
</dbReference>
<name>A0ABM1W0B4_APLCA</name>
<organism evidence="2 3">
    <name type="scientific">Aplysia californica</name>
    <name type="common">California sea hare</name>
    <dbReference type="NCBI Taxonomy" id="6500"/>
    <lineage>
        <taxon>Eukaryota</taxon>
        <taxon>Metazoa</taxon>
        <taxon>Spiralia</taxon>
        <taxon>Lophotrochozoa</taxon>
        <taxon>Mollusca</taxon>
        <taxon>Gastropoda</taxon>
        <taxon>Heterobranchia</taxon>
        <taxon>Euthyneura</taxon>
        <taxon>Tectipleura</taxon>
        <taxon>Aplysiida</taxon>
        <taxon>Aplysioidea</taxon>
        <taxon>Aplysiidae</taxon>
        <taxon>Aplysia</taxon>
    </lineage>
</organism>
<accession>A0ABM1W0B4</accession>
<sequence length="503" mass="57303">MSSQKKRRERERNRAYLQRKRDVPLPKTPPAQEPAPSTGVSASTVSRVKKRFGRKLLPSLKCLMKSLFRKDPKKLLQQGLSYSSPSKCQTPGPDLGNFLKRRRDRSSLVVKRLFAGSDVSSLYKRRKFKDDGAAEGFFRDRSVHIPGKQGATKHGTRKILSSSVKSLYKDFTSEHGPLISRSTFFRKRPKNVLSFTKTPFRQCLCEICLNPMLIMKVLNSFISSRVDTLSELISLTLCGENVKCMRRECDECGVNAVDCLVENVDREKVVEWQRWERVCKNGSSRIDQVKKNGTLLEMCEQLKVDLGKLPLHDFVHRWQSREYRTLVADVPDGWAVLTMDFAENYLCRQQDQPQSAYFGYTQVTVHPCVLYYRCSCGLRVTENWSYVSDVLAHSSSMVDVMLRKVVNYVCGLSGMSKLVIFSDGCSSQYKSKLPFLYLSRYVDCGISIERCFFGARHGKNPCDAPGGLLKQAAFRAVQSRRCVIQNSVDLLHFAQDTLQIETV</sequence>
<evidence type="ECO:0000313" key="3">
    <source>
        <dbReference type="RefSeq" id="XP_035828107.1"/>
    </source>
</evidence>
<protein>
    <submittedName>
        <fullName evidence="3">Uncharacterized protein LOC118477192</fullName>
    </submittedName>
</protein>
<feature type="compositionally biased region" description="Basic and acidic residues" evidence="1">
    <location>
        <begin position="10"/>
        <end position="24"/>
    </location>
</feature>
<evidence type="ECO:0000256" key="1">
    <source>
        <dbReference type="SAM" id="MobiDB-lite"/>
    </source>
</evidence>